<sequence length="150" mass="18269">MDTHLSRMRNITMMKNIRRKYRMCIWNAKQRDIPWELTYIQWRTIWAASGHWHERGFRKGQYVMARYGDKGPYSKDNVRICTVKENHVESLEILFNKKHPWLGKKLSISHRKKISQSLLGRKFSLAHKEKLSQNKREYWKHRKEKDTVIS</sequence>
<name>A0A0F9I710_9ZZZZ</name>
<reference evidence="2" key="1">
    <citation type="journal article" date="2015" name="Nature">
        <title>Complex archaea that bridge the gap between prokaryotes and eukaryotes.</title>
        <authorList>
            <person name="Spang A."/>
            <person name="Saw J.H."/>
            <person name="Jorgensen S.L."/>
            <person name="Zaremba-Niedzwiedzka K."/>
            <person name="Martijn J."/>
            <person name="Lind A.E."/>
            <person name="van Eijk R."/>
            <person name="Schleper C."/>
            <person name="Guy L."/>
            <person name="Ettema T.J."/>
        </authorList>
    </citation>
    <scope>NUCLEOTIDE SEQUENCE</scope>
</reference>
<dbReference type="InterPro" id="IPR003611">
    <property type="entry name" value="NUMOD3"/>
</dbReference>
<feature type="domain" description="Nuclease associated modular" evidence="1">
    <location>
        <begin position="102"/>
        <end position="118"/>
    </location>
</feature>
<evidence type="ECO:0000259" key="1">
    <source>
        <dbReference type="SMART" id="SM00496"/>
    </source>
</evidence>
<accession>A0A0F9I710</accession>
<evidence type="ECO:0000313" key="2">
    <source>
        <dbReference type="EMBL" id="KKM15454.1"/>
    </source>
</evidence>
<gene>
    <name evidence="2" type="ORF">LCGC14_1695920</name>
</gene>
<proteinExistence type="predicted"/>
<protein>
    <recommendedName>
        <fullName evidence="1">Nuclease associated modular domain-containing protein</fullName>
    </recommendedName>
</protein>
<dbReference type="EMBL" id="LAZR01014905">
    <property type="protein sequence ID" value="KKM15454.1"/>
    <property type="molecule type" value="Genomic_DNA"/>
</dbReference>
<dbReference type="AlphaFoldDB" id="A0A0F9I710"/>
<organism evidence="2">
    <name type="scientific">marine sediment metagenome</name>
    <dbReference type="NCBI Taxonomy" id="412755"/>
    <lineage>
        <taxon>unclassified sequences</taxon>
        <taxon>metagenomes</taxon>
        <taxon>ecological metagenomes</taxon>
    </lineage>
</organism>
<dbReference type="SMART" id="SM00496">
    <property type="entry name" value="IENR2"/>
    <property type="match status" value="2"/>
</dbReference>
<feature type="domain" description="Nuclease associated modular" evidence="1">
    <location>
        <begin position="119"/>
        <end position="135"/>
    </location>
</feature>
<dbReference type="GO" id="GO:0003677">
    <property type="term" value="F:DNA binding"/>
    <property type="evidence" value="ECO:0007669"/>
    <property type="project" value="InterPro"/>
</dbReference>
<comment type="caution">
    <text evidence="2">The sequence shown here is derived from an EMBL/GenBank/DDBJ whole genome shotgun (WGS) entry which is preliminary data.</text>
</comment>